<proteinExistence type="predicted"/>
<feature type="compositionally biased region" description="Low complexity" evidence="1">
    <location>
        <begin position="1"/>
        <end position="12"/>
    </location>
</feature>
<comment type="caution">
    <text evidence="3">The sequence shown here is derived from an EMBL/GenBank/DDBJ whole genome shotgun (WGS) entry which is preliminary data.</text>
</comment>
<name>A0ABV1ZR80_9ACTN</name>
<feature type="region of interest" description="Disordered" evidence="1">
    <location>
        <begin position="1"/>
        <end position="49"/>
    </location>
</feature>
<dbReference type="EMBL" id="JBEQNB010000003">
    <property type="protein sequence ID" value="MES0833612.1"/>
    <property type="molecule type" value="Genomic_DNA"/>
</dbReference>
<evidence type="ECO:0000256" key="1">
    <source>
        <dbReference type="SAM" id="MobiDB-lite"/>
    </source>
</evidence>
<protein>
    <submittedName>
        <fullName evidence="3">Uncharacterized protein</fullName>
    </submittedName>
</protein>
<evidence type="ECO:0000313" key="3">
    <source>
        <dbReference type="EMBL" id="MES0833612.1"/>
    </source>
</evidence>
<evidence type="ECO:0000313" key="4">
    <source>
        <dbReference type="Proteomes" id="UP001432401"/>
    </source>
</evidence>
<gene>
    <name evidence="3" type="ORF">ABUK86_07495</name>
</gene>
<feature type="compositionally biased region" description="Acidic residues" evidence="1">
    <location>
        <begin position="203"/>
        <end position="215"/>
    </location>
</feature>
<feature type="transmembrane region" description="Helical" evidence="2">
    <location>
        <begin position="52"/>
        <end position="73"/>
    </location>
</feature>
<organism evidence="3 4">
    <name type="scientific">Nocardiopsis tropica</name>
    <dbReference type="NCBI Taxonomy" id="109330"/>
    <lineage>
        <taxon>Bacteria</taxon>
        <taxon>Bacillati</taxon>
        <taxon>Actinomycetota</taxon>
        <taxon>Actinomycetes</taxon>
        <taxon>Streptosporangiales</taxon>
        <taxon>Nocardiopsidaceae</taxon>
        <taxon>Nocardiopsis</taxon>
    </lineage>
</organism>
<accession>A0ABV1ZR80</accession>
<dbReference type="RefSeq" id="WP_352982969.1">
    <property type="nucleotide sequence ID" value="NZ_JBEQNA010000002.1"/>
</dbReference>
<sequence>MSPSEPSASGPAGRRRKNSESDEVSAGPSSRTGGRRRAGGRRKQETKGRRRPLLVVAGVAVVALAVLGTVLYMRLGEGGGADQAAQETRPVMYRVIDTGRMNEVLASREDDSRALNAGELFESRNAEISSQEIDFTLRDSDLSDDCSAAVWGEQVRTALAEADCTQAGRATYVSDTYFGVTAVFNLADVEGSRAVAAAMNAPEADEAGAEGEGDASPDPGFVLSPSGADPFDRLGEGYSASDAIVSGHYLVVVWVQPTGSESVEERVSLSGPLVALANFRDPLYRRMVQLDDGSGTGQPDEGTQEGTVEDPAGTEGTVQDPAGTEGTVQDPAGTDGTVQDPAGTQGTAEDPAGTEGLGTGTG</sequence>
<reference evidence="3 4" key="1">
    <citation type="submission" date="2024-06" db="EMBL/GenBank/DDBJ databases">
        <authorList>
            <person name="Bataeva Y.V."/>
            <person name="Grigorian L.N."/>
            <person name="Solomentsev V.I."/>
        </authorList>
    </citation>
    <scope>NUCLEOTIDE SEQUENCE [LARGE SCALE GENOMIC DNA]</scope>
    <source>
        <strain evidence="4">SCPM-O-B-12605 (RCAM04882)</strain>
    </source>
</reference>
<feature type="region of interest" description="Disordered" evidence="1">
    <location>
        <begin position="289"/>
        <end position="362"/>
    </location>
</feature>
<feature type="region of interest" description="Disordered" evidence="1">
    <location>
        <begin position="202"/>
        <end position="228"/>
    </location>
</feature>
<evidence type="ECO:0000256" key="2">
    <source>
        <dbReference type="SAM" id="Phobius"/>
    </source>
</evidence>
<keyword evidence="2" id="KW-0472">Membrane</keyword>
<dbReference type="Proteomes" id="UP001432401">
    <property type="component" value="Unassembled WGS sequence"/>
</dbReference>
<keyword evidence="2" id="KW-1133">Transmembrane helix</keyword>
<keyword evidence="4" id="KW-1185">Reference proteome</keyword>
<keyword evidence="2" id="KW-0812">Transmembrane</keyword>